<keyword evidence="2" id="KW-1185">Reference proteome</keyword>
<evidence type="ECO:0000313" key="2">
    <source>
        <dbReference type="Proteomes" id="UP000287101"/>
    </source>
</evidence>
<name>A0A430A6F2_9ENTE</name>
<dbReference type="AlphaFoldDB" id="A0A430A6F2"/>
<sequence length="139" mass="16690">MTEMRRVRVTDENENTVVQRDVTVMTTADLSEFLEPHMMTYFTKQVERELTERSLSGDREAFRLLKEKWQRQVPEKIKTDGQFTFNPTLQLAEYLTGWSIPERILARQVELELKKRVLEGDDQAYEIYKWYVNEIKPNR</sequence>
<accession>A0A430A6F2</accession>
<gene>
    <name evidence="1" type="ORF">CBF31_08790</name>
</gene>
<organism evidence="1 2">
    <name type="scientific">Vagococcus fessus</name>
    <dbReference type="NCBI Taxonomy" id="120370"/>
    <lineage>
        <taxon>Bacteria</taxon>
        <taxon>Bacillati</taxon>
        <taxon>Bacillota</taxon>
        <taxon>Bacilli</taxon>
        <taxon>Lactobacillales</taxon>
        <taxon>Enterococcaceae</taxon>
        <taxon>Vagococcus</taxon>
    </lineage>
</organism>
<proteinExistence type="predicted"/>
<comment type="caution">
    <text evidence="1">The sequence shown here is derived from an EMBL/GenBank/DDBJ whole genome shotgun (WGS) entry which is preliminary data.</text>
</comment>
<dbReference type="EMBL" id="NGJY01000003">
    <property type="protein sequence ID" value="RSU02456.1"/>
    <property type="molecule type" value="Genomic_DNA"/>
</dbReference>
<reference evidence="1 2" key="1">
    <citation type="submission" date="2017-05" db="EMBL/GenBank/DDBJ databases">
        <title>Vagococcus spp. assemblies.</title>
        <authorList>
            <person name="Gulvik C.A."/>
        </authorList>
    </citation>
    <scope>NUCLEOTIDE SEQUENCE [LARGE SCALE GENOMIC DNA]</scope>
    <source>
        <strain evidence="1 2">CCUG 41755</strain>
    </source>
</reference>
<dbReference type="Proteomes" id="UP000287101">
    <property type="component" value="Unassembled WGS sequence"/>
</dbReference>
<dbReference type="RefSeq" id="WP_126832127.1">
    <property type="nucleotide sequence ID" value="NZ_CBCRYB010000009.1"/>
</dbReference>
<protein>
    <submittedName>
        <fullName evidence="1">Uncharacterized protein</fullName>
    </submittedName>
</protein>
<evidence type="ECO:0000313" key="1">
    <source>
        <dbReference type="EMBL" id="RSU02456.1"/>
    </source>
</evidence>